<gene>
    <name evidence="1" type="ORF">S03H2_09455</name>
</gene>
<feature type="non-terminal residue" evidence="1">
    <location>
        <position position="1"/>
    </location>
</feature>
<evidence type="ECO:0000313" key="1">
    <source>
        <dbReference type="EMBL" id="GAH23960.1"/>
    </source>
</evidence>
<dbReference type="SUPFAM" id="SSF55486">
    <property type="entry name" value="Metalloproteases ('zincins'), catalytic domain"/>
    <property type="match status" value="1"/>
</dbReference>
<dbReference type="Gene3D" id="3.30.2010.20">
    <property type="match status" value="1"/>
</dbReference>
<comment type="caution">
    <text evidence="1">The sequence shown here is derived from an EMBL/GenBank/DDBJ whole genome shotgun (WGS) entry which is preliminary data.</text>
</comment>
<protein>
    <submittedName>
        <fullName evidence="1">Uncharacterized protein</fullName>
    </submittedName>
</protein>
<sequence>FELLVARAVNSLPEEFRTRLENIDVVVQDWPTESQLVRV</sequence>
<dbReference type="AlphaFoldDB" id="X1EUL1"/>
<dbReference type="EMBL" id="BARU01004813">
    <property type="protein sequence ID" value="GAH23960.1"/>
    <property type="molecule type" value="Genomic_DNA"/>
</dbReference>
<organism evidence="1">
    <name type="scientific">marine sediment metagenome</name>
    <dbReference type="NCBI Taxonomy" id="412755"/>
    <lineage>
        <taxon>unclassified sequences</taxon>
        <taxon>metagenomes</taxon>
        <taxon>ecological metagenomes</taxon>
    </lineage>
</organism>
<accession>X1EUL1</accession>
<proteinExistence type="predicted"/>
<name>X1EUL1_9ZZZZ</name>
<dbReference type="InterPro" id="IPR038555">
    <property type="entry name" value="Zincin_1_sf"/>
</dbReference>
<reference evidence="1" key="1">
    <citation type="journal article" date="2014" name="Front. Microbiol.">
        <title>High frequency of phylogenetically diverse reductive dehalogenase-homologous genes in deep subseafloor sedimentary metagenomes.</title>
        <authorList>
            <person name="Kawai M."/>
            <person name="Futagami T."/>
            <person name="Toyoda A."/>
            <person name="Takaki Y."/>
            <person name="Nishi S."/>
            <person name="Hori S."/>
            <person name="Arai W."/>
            <person name="Tsubouchi T."/>
            <person name="Morono Y."/>
            <person name="Uchiyama I."/>
            <person name="Ito T."/>
            <person name="Fujiyama A."/>
            <person name="Inagaki F."/>
            <person name="Takami H."/>
        </authorList>
    </citation>
    <scope>NUCLEOTIDE SEQUENCE</scope>
    <source>
        <strain evidence="1">Expedition CK06-06</strain>
    </source>
</reference>